<evidence type="ECO:0000313" key="9">
    <source>
        <dbReference type="EMBL" id="MBD1365623.1"/>
    </source>
</evidence>
<dbReference type="InterPro" id="IPR035965">
    <property type="entry name" value="PAS-like_dom_sf"/>
</dbReference>
<sequence length="578" mass="64087">MITTAGISEEEDAAKTIETYRELIAASNTGAWEYFIASRRLNCNEVYFSLLGRSSHEFELQGDNLQPIWIDLLHPDDVAAATNCFERYVLDPQDQAYENFFRMLHANGSWVWIWSRGRYIKDKDGRNTDRIIGTHTDATAVKTAEEETQRERLMLRTLIDNLPDTIYIKDVGARKIIANKADVKAIGAASEAAVLGKTDLELFNNEIGLRGYQDDLQVLASGVAMMNKEELFYDPDGTPHWLLTSKVPVRDESGKVTRILGIGHHITERKKNEEALRNLNTELQALNQQLTLRKEQELEQAIARGKFEIASEVLHDIGNALVGFSAYLNRIKRVLDRFNTETVIQLASFIQAQQSLLAVGLGEAKSNALASLTAGLAKTQADNKTDLAASVTELMNILSHIQDILSIQRQFVKGHEGNNERKAVNLANVIEDCRAMLNASLEKKKITLNVEIATGVQSIKGDHTKLMQVLLNVIKNSIEAMDEETADKRISISLKAVGERLELNIADNGKGFDAATGSRFFQRGFTTKESGTGLGLYNCRTVIDSHGGSFVIESDGPGLGTITRIVLYSDARDSTVTE</sequence>
<gene>
    <name evidence="9" type="ORF">IDJ77_17540</name>
</gene>
<dbReference type="Gene3D" id="3.30.565.10">
    <property type="entry name" value="Histidine kinase-like ATPase, C-terminal domain"/>
    <property type="match status" value="1"/>
</dbReference>
<evidence type="ECO:0000259" key="8">
    <source>
        <dbReference type="PROSITE" id="PS50113"/>
    </source>
</evidence>
<dbReference type="InterPro" id="IPR001610">
    <property type="entry name" value="PAC"/>
</dbReference>
<dbReference type="SMART" id="SM00086">
    <property type="entry name" value="PAC"/>
    <property type="match status" value="2"/>
</dbReference>
<evidence type="ECO:0000313" key="10">
    <source>
        <dbReference type="Proteomes" id="UP000606600"/>
    </source>
</evidence>
<feature type="coiled-coil region" evidence="6">
    <location>
        <begin position="269"/>
        <end position="300"/>
    </location>
</feature>
<keyword evidence="10" id="KW-1185">Reference proteome</keyword>
<keyword evidence="5" id="KW-0418">Kinase</keyword>
<dbReference type="EC" id="2.7.13.3" evidence="2"/>
<dbReference type="InterPro" id="IPR052162">
    <property type="entry name" value="Sensor_kinase/Photoreceptor"/>
</dbReference>
<dbReference type="CDD" id="cd00075">
    <property type="entry name" value="HATPase"/>
    <property type="match status" value="1"/>
</dbReference>
<dbReference type="SMART" id="SM00387">
    <property type="entry name" value="HATPase_c"/>
    <property type="match status" value="1"/>
</dbReference>
<dbReference type="InterPro" id="IPR036890">
    <property type="entry name" value="HATPase_C_sf"/>
</dbReference>
<comment type="catalytic activity">
    <reaction evidence="1">
        <text>ATP + protein L-histidine = ADP + protein N-phospho-L-histidine.</text>
        <dbReference type="EC" id="2.7.13.3"/>
    </reaction>
</comment>
<dbReference type="InterPro" id="IPR003594">
    <property type="entry name" value="HATPase_dom"/>
</dbReference>
<dbReference type="PRINTS" id="PR00344">
    <property type="entry name" value="BCTRLSENSOR"/>
</dbReference>
<dbReference type="RefSeq" id="WP_191190286.1">
    <property type="nucleotide sequence ID" value="NZ_JACWMY010000009.1"/>
</dbReference>
<evidence type="ECO:0000256" key="2">
    <source>
        <dbReference type="ARBA" id="ARBA00012438"/>
    </source>
</evidence>
<reference evidence="9 10" key="1">
    <citation type="submission" date="2020-09" db="EMBL/GenBank/DDBJ databases">
        <title>Novel species of Mucilaginibacter isolated from a glacier on the Tibetan Plateau.</title>
        <authorList>
            <person name="Liu Q."/>
            <person name="Xin Y.-H."/>
        </authorList>
    </citation>
    <scope>NUCLEOTIDE SEQUENCE [LARGE SCALE GENOMIC DNA]</scope>
    <source>
        <strain evidence="9 10">ZT4R22</strain>
    </source>
</reference>
<comment type="caution">
    <text evidence="9">The sequence shown here is derived from an EMBL/GenBank/DDBJ whole genome shotgun (WGS) entry which is preliminary data.</text>
</comment>
<proteinExistence type="predicted"/>
<evidence type="ECO:0000256" key="4">
    <source>
        <dbReference type="ARBA" id="ARBA00022679"/>
    </source>
</evidence>
<dbReference type="Gene3D" id="3.30.450.20">
    <property type="entry name" value="PAS domain"/>
    <property type="match status" value="2"/>
</dbReference>
<dbReference type="PANTHER" id="PTHR43304">
    <property type="entry name" value="PHYTOCHROME-LIKE PROTEIN CPH1"/>
    <property type="match status" value="1"/>
</dbReference>
<evidence type="ECO:0000256" key="3">
    <source>
        <dbReference type="ARBA" id="ARBA00022553"/>
    </source>
</evidence>
<keyword evidence="6" id="KW-0175">Coiled coil</keyword>
<keyword evidence="4" id="KW-0808">Transferase</keyword>
<feature type="domain" description="PAC" evidence="8">
    <location>
        <begin position="97"/>
        <end position="150"/>
    </location>
</feature>
<feature type="domain" description="PAC" evidence="8">
    <location>
        <begin position="226"/>
        <end position="278"/>
    </location>
</feature>
<organism evidence="9 10">
    <name type="scientific">Mucilaginibacter pankratovii</name>
    <dbReference type="NCBI Taxonomy" id="2772110"/>
    <lineage>
        <taxon>Bacteria</taxon>
        <taxon>Pseudomonadati</taxon>
        <taxon>Bacteroidota</taxon>
        <taxon>Sphingobacteriia</taxon>
        <taxon>Sphingobacteriales</taxon>
        <taxon>Sphingobacteriaceae</taxon>
        <taxon>Mucilaginibacter</taxon>
    </lineage>
</organism>
<dbReference type="InterPro" id="IPR005467">
    <property type="entry name" value="His_kinase_dom"/>
</dbReference>
<dbReference type="InterPro" id="IPR000014">
    <property type="entry name" value="PAS"/>
</dbReference>
<evidence type="ECO:0000259" key="7">
    <source>
        <dbReference type="PROSITE" id="PS50109"/>
    </source>
</evidence>
<dbReference type="CDD" id="cd00130">
    <property type="entry name" value="PAS"/>
    <property type="match status" value="2"/>
</dbReference>
<dbReference type="PROSITE" id="PS50113">
    <property type="entry name" value="PAC"/>
    <property type="match status" value="2"/>
</dbReference>
<dbReference type="Proteomes" id="UP000606600">
    <property type="component" value="Unassembled WGS sequence"/>
</dbReference>
<dbReference type="PROSITE" id="PS50109">
    <property type="entry name" value="HIS_KIN"/>
    <property type="match status" value="1"/>
</dbReference>
<dbReference type="InterPro" id="IPR013656">
    <property type="entry name" value="PAS_4"/>
</dbReference>
<keyword evidence="3" id="KW-0597">Phosphoprotein</keyword>
<name>A0ABR7WTI8_9SPHI</name>
<protein>
    <recommendedName>
        <fullName evidence="2">histidine kinase</fullName>
        <ecNumber evidence="2">2.7.13.3</ecNumber>
    </recommendedName>
</protein>
<evidence type="ECO:0000256" key="6">
    <source>
        <dbReference type="SAM" id="Coils"/>
    </source>
</evidence>
<dbReference type="EMBL" id="JACWMY010000009">
    <property type="protein sequence ID" value="MBD1365623.1"/>
    <property type="molecule type" value="Genomic_DNA"/>
</dbReference>
<feature type="domain" description="Histidine kinase" evidence="7">
    <location>
        <begin position="360"/>
        <end position="571"/>
    </location>
</feature>
<dbReference type="NCBIfam" id="TIGR00229">
    <property type="entry name" value="sensory_box"/>
    <property type="match status" value="2"/>
</dbReference>
<dbReference type="SUPFAM" id="SSF55785">
    <property type="entry name" value="PYP-like sensor domain (PAS domain)"/>
    <property type="match status" value="2"/>
</dbReference>
<dbReference type="SUPFAM" id="SSF55874">
    <property type="entry name" value="ATPase domain of HSP90 chaperone/DNA topoisomerase II/histidine kinase"/>
    <property type="match status" value="1"/>
</dbReference>
<dbReference type="InterPro" id="IPR000700">
    <property type="entry name" value="PAS-assoc_C"/>
</dbReference>
<evidence type="ECO:0000256" key="5">
    <source>
        <dbReference type="ARBA" id="ARBA00022777"/>
    </source>
</evidence>
<dbReference type="InterPro" id="IPR004358">
    <property type="entry name" value="Sig_transdc_His_kin-like_C"/>
</dbReference>
<accession>A0ABR7WTI8</accession>
<dbReference type="Pfam" id="PF08447">
    <property type="entry name" value="PAS_3"/>
    <property type="match status" value="1"/>
</dbReference>
<dbReference type="Pfam" id="PF02518">
    <property type="entry name" value="HATPase_c"/>
    <property type="match status" value="1"/>
</dbReference>
<dbReference type="Pfam" id="PF08448">
    <property type="entry name" value="PAS_4"/>
    <property type="match status" value="1"/>
</dbReference>
<dbReference type="InterPro" id="IPR013655">
    <property type="entry name" value="PAS_fold_3"/>
</dbReference>
<dbReference type="PANTHER" id="PTHR43304:SF1">
    <property type="entry name" value="PAC DOMAIN-CONTAINING PROTEIN"/>
    <property type="match status" value="1"/>
</dbReference>
<evidence type="ECO:0000256" key="1">
    <source>
        <dbReference type="ARBA" id="ARBA00000085"/>
    </source>
</evidence>